<keyword evidence="4" id="KW-1185">Reference proteome</keyword>
<accession>A0ABP9EK67</accession>
<dbReference type="PANTHER" id="PTHR43767">
    <property type="entry name" value="LONG-CHAIN-FATTY-ACID--COA LIGASE"/>
    <property type="match status" value="1"/>
</dbReference>
<evidence type="ECO:0000313" key="3">
    <source>
        <dbReference type="EMBL" id="GAA4878914.1"/>
    </source>
</evidence>
<dbReference type="InterPro" id="IPR025110">
    <property type="entry name" value="AMP-bd_C"/>
</dbReference>
<reference evidence="4" key="1">
    <citation type="journal article" date="2019" name="Int. J. Syst. Evol. Microbiol.">
        <title>The Global Catalogue of Microorganisms (GCM) 10K type strain sequencing project: providing services to taxonomists for standard genome sequencing and annotation.</title>
        <authorList>
            <consortium name="The Broad Institute Genomics Platform"/>
            <consortium name="The Broad Institute Genome Sequencing Center for Infectious Disease"/>
            <person name="Wu L."/>
            <person name="Ma J."/>
        </authorList>
    </citation>
    <scope>NUCLEOTIDE SEQUENCE [LARGE SCALE GENOMIC DNA]</scope>
    <source>
        <strain evidence="4">JCM 17983</strain>
    </source>
</reference>
<keyword evidence="3" id="KW-0436">Ligase</keyword>
<dbReference type="PROSITE" id="PS00455">
    <property type="entry name" value="AMP_BINDING"/>
    <property type="match status" value="1"/>
</dbReference>
<dbReference type="SUPFAM" id="SSF56801">
    <property type="entry name" value="Acetyl-CoA synthetase-like"/>
    <property type="match status" value="1"/>
</dbReference>
<evidence type="ECO:0000259" key="2">
    <source>
        <dbReference type="Pfam" id="PF13193"/>
    </source>
</evidence>
<comment type="caution">
    <text evidence="3">The sequence shown here is derived from an EMBL/GenBank/DDBJ whole genome shotgun (WGS) entry which is preliminary data.</text>
</comment>
<dbReference type="PANTHER" id="PTHR43767:SF11">
    <property type="entry name" value="MEDIUM-CHAIN-FATTY-ACID--COA LIGASE"/>
    <property type="match status" value="1"/>
</dbReference>
<dbReference type="InterPro" id="IPR050237">
    <property type="entry name" value="ATP-dep_AMP-bd_enzyme"/>
</dbReference>
<dbReference type="RefSeq" id="WP_274232339.1">
    <property type="nucleotide sequence ID" value="NZ_BAABHQ010000008.1"/>
</dbReference>
<evidence type="ECO:0000259" key="1">
    <source>
        <dbReference type="Pfam" id="PF00501"/>
    </source>
</evidence>
<dbReference type="InterPro" id="IPR000873">
    <property type="entry name" value="AMP-dep_synth/lig_dom"/>
</dbReference>
<proteinExistence type="predicted"/>
<dbReference type="Pfam" id="PF00501">
    <property type="entry name" value="AMP-binding"/>
    <property type="match status" value="1"/>
</dbReference>
<gene>
    <name evidence="3" type="ORF">GCM10023203_31850</name>
</gene>
<feature type="domain" description="AMP-binding enzyme C-terminal" evidence="2">
    <location>
        <begin position="445"/>
        <end position="519"/>
    </location>
</feature>
<dbReference type="InterPro" id="IPR042099">
    <property type="entry name" value="ANL_N_sf"/>
</dbReference>
<name>A0ABP9EK67_9PSEU</name>
<evidence type="ECO:0000313" key="4">
    <source>
        <dbReference type="Proteomes" id="UP001500457"/>
    </source>
</evidence>
<dbReference type="Gene3D" id="3.40.50.12780">
    <property type="entry name" value="N-terminal domain of ligase-like"/>
    <property type="match status" value="1"/>
</dbReference>
<sequence>MDTELTITAVLRRAEQFSPRREVVSREPDRSLHRSDWAGVGRRARRLASALQGFHLAPDTRVASLCWSHRQHLELYYGVPMAGLVLHPLNPRLHHEDIAWIATHARDAVLFVDASFLPLLEHLRATADGVPFDRVVVIGGSGDAHAGAVDYEELLATGEEQWTPAEIDEHATALLGYTSGTTGRPKGVEVSHRALVLHALSSSLQGWLGLRDEDVVMPVVPMYHALAWGWPYTSALLGAGLVLPGPFLDAASLLELIEDEQVTMTGGVPTVWTSVLRELDAAPGKHDVSRLRAILSGGSTAPPTMIEGFRDRHGLTVVHTWGMTELIMGLIAEPGVQERALPPGELESVRHSQGRPLPLLEIRARAEDVEVPWDATTLGELEIRGPWVAREYLEAPEASAEQWTADGWFRTGDIVTIDPRGWVRIADRAKDVVKSGGEWISTPALENAILAHPAVAEAAVIGVVDEKWGERPLALVVTHPDRRVTPEELRAFIAPSVARWWLPERITLVEAIPKTAVGKIDKRGLRATYAPIGDPS</sequence>
<dbReference type="Pfam" id="PF13193">
    <property type="entry name" value="AMP-binding_C"/>
    <property type="match status" value="1"/>
</dbReference>
<dbReference type="InterPro" id="IPR020845">
    <property type="entry name" value="AMP-binding_CS"/>
</dbReference>
<dbReference type="GO" id="GO:0016874">
    <property type="term" value="F:ligase activity"/>
    <property type="evidence" value="ECO:0007669"/>
    <property type="project" value="UniProtKB-KW"/>
</dbReference>
<protein>
    <submittedName>
        <fullName evidence="3">Long-chain fatty acid--CoA ligase</fullName>
    </submittedName>
</protein>
<feature type="domain" description="AMP-dependent synthetase/ligase" evidence="1">
    <location>
        <begin position="14"/>
        <end position="393"/>
    </location>
</feature>
<dbReference type="Proteomes" id="UP001500457">
    <property type="component" value="Unassembled WGS sequence"/>
</dbReference>
<dbReference type="InterPro" id="IPR045851">
    <property type="entry name" value="AMP-bd_C_sf"/>
</dbReference>
<dbReference type="EMBL" id="BAABHQ010000008">
    <property type="protein sequence ID" value="GAA4878914.1"/>
    <property type="molecule type" value="Genomic_DNA"/>
</dbReference>
<dbReference type="Gene3D" id="3.30.300.30">
    <property type="match status" value="1"/>
</dbReference>
<organism evidence="3 4">
    <name type="scientific">Actinomycetospora straminea</name>
    <dbReference type="NCBI Taxonomy" id="663607"/>
    <lineage>
        <taxon>Bacteria</taxon>
        <taxon>Bacillati</taxon>
        <taxon>Actinomycetota</taxon>
        <taxon>Actinomycetes</taxon>
        <taxon>Pseudonocardiales</taxon>
        <taxon>Pseudonocardiaceae</taxon>
        <taxon>Actinomycetospora</taxon>
    </lineage>
</organism>
<dbReference type="NCBIfam" id="NF004837">
    <property type="entry name" value="PRK06187.1"/>
    <property type="match status" value="1"/>
</dbReference>